<gene>
    <name evidence="8" type="ORF">EXN66_Car005484</name>
</gene>
<evidence type="ECO:0000259" key="7">
    <source>
        <dbReference type="Pfam" id="PF01490"/>
    </source>
</evidence>
<proteinExistence type="predicted"/>
<dbReference type="InterPro" id="IPR013057">
    <property type="entry name" value="AA_transpt_TM"/>
</dbReference>
<dbReference type="PANTHER" id="PTHR22950">
    <property type="entry name" value="AMINO ACID TRANSPORTER"/>
    <property type="match status" value="1"/>
</dbReference>
<feature type="transmembrane region" description="Helical" evidence="6">
    <location>
        <begin position="112"/>
        <end position="133"/>
    </location>
</feature>
<feature type="transmembrane region" description="Helical" evidence="6">
    <location>
        <begin position="373"/>
        <end position="395"/>
    </location>
</feature>
<dbReference type="GO" id="GO:0015182">
    <property type="term" value="F:L-asparagine transmembrane transporter activity"/>
    <property type="evidence" value="ECO:0007669"/>
    <property type="project" value="TreeGrafter"/>
</dbReference>
<dbReference type="GO" id="GO:0015817">
    <property type="term" value="P:histidine transport"/>
    <property type="evidence" value="ECO:0007669"/>
    <property type="project" value="TreeGrafter"/>
</dbReference>
<reference evidence="9" key="2">
    <citation type="submission" date="2019-02" db="EMBL/GenBank/DDBJ databases">
        <title>Opniocepnalus argus Var Kimnra genome.</title>
        <authorList>
            <person name="Zhou C."/>
            <person name="Xiao S."/>
        </authorList>
    </citation>
    <scope>NUCLEOTIDE SEQUENCE [LARGE SCALE GENOMIC DNA]</scope>
</reference>
<dbReference type="GO" id="GO:0005290">
    <property type="term" value="F:L-histidine transmembrane transporter activity"/>
    <property type="evidence" value="ECO:0007669"/>
    <property type="project" value="TreeGrafter"/>
</dbReference>
<evidence type="ECO:0000313" key="9">
    <source>
        <dbReference type="Proteomes" id="UP000503349"/>
    </source>
</evidence>
<evidence type="ECO:0000256" key="5">
    <source>
        <dbReference type="SAM" id="MobiDB-lite"/>
    </source>
</evidence>
<evidence type="ECO:0000256" key="4">
    <source>
        <dbReference type="ARBA" id="ARBA00023136"/>
    </source>
</evidence>
<comment type="subcellular location">
    <subcellularLocation>
        <location evidence="1">Membrane</location>
        <topology evidence="1">Multi-pass membrane protein</topology>
    </subcellularLocation>
</comment>
<evidence type="ECO:0000256" key="6">
    <source>
        <dbReference type="SAM" id="Phobius"/>
    </source>
</evidence>
<evidence type="ECO:0000256" key="2">
    <source>
        <dbReference type="ARBA" id="ARBA00022692"/>
    </source>
</evidence>
<dbReference type="AlphaFoldDB" id="A0A6G1PHU7"/>
<feature type="transmembrane region" description="Helical" evidence="6">
    <location>
        <begin position="87"/>
        <end position="106"/>
    </location>
</feature>
<keyword evidence="2 6" id="KW-0812">Transmembrane</keyword>
<accession>A0A6G1PHU7</accession>
<dbReference type="PANTHER" id="PTHR22950:SF22">
    <property type="entry name" value="SODIUM-COUPLED NEUTRAL AMINO ACID TRANSPORTER 3"/>
    <property type="match status" value="1"/>
</dbReference>
<reference evidence="8 9" key="1">
    <citation type="submission" date="2019-02" db="EMBL/GenBank/DDBJ databases">
        <title>Opniocepnalus argus genome.</title>
        <authorList>
            <person name="Zhou C."/>
            <person name="Xiao S."/>
        </authorList>
    </citation>
    <scope>NUCLEOTIDE SEQUENCE [LARGE SCALE GENOMIC DNA]</scope>
    <source>
        <strain evidence="8">OARG1902GOOAL</strain>
        <tissue evidence="8">Muscle</tissue>
    </source>
</reference>
<feature type="transmembrane region" description="Helical" evidence="6">
    <location>
        <begin position="440"/>
        <end position="466"/>
    </location>
</feature>
<dbReference type="Proteomes" id="UP000503349">
    <property type="component" value="Chromosome 5"/>
</dbReference>
<dbReference type="GO" id="GO:0015186">
    <property type="term" value="F:L-glutamine transmembrane transporter activity"/>
    <property type="evidence" value="ECO:0007669"/>
    <property type="project" value="TreeGrafter"/>
</dbReference>
<feature type="transmembrane region" description="Helical" evidence="6">
    <location>
        <begin position="330"/>
        <end position="353"/>
    </location>
</feature>
<dbReference type="GO" id="GO:0005886">
    <property type="term" value="C:plasma membrane"/>
    <property type="evidence" value="ECO:0007669"/>
    <property type="project" value="TreeGrafter"/>
</dbReference>
<feature type="compositionally biased region" description="Polar residues" evidence="5">
    <location>
        <begin position="44"/>
        <end position="61"/>
    </location>
</feature>
<feature type="transmembrane region" description="Helical" evidence="6">
    <location>
        <begin position="416"/>
        <end position="434"/>
    </location>
</feature>
<keyword evidence="3 6" id="KW-1133">Transmembrane helix</keyword>
<feature type="transmembrane region" description="Helical" evidence="6">
    <location>
        <begin position="228"/>
        <end position="249"/>
    </location>
</feature>
<organism evidence="8 9">
    <name type="scientific">Channa argus</name>
    <name type="common">Northern snakehead</name>
    <name type="synonym">Ophicephalus argus</name>
    <dbReference type="NCBI Taxonomy" id="215402"/>
    <lineage>
        <taxon>Eukaryota</taxon>
        <taxon>Metazoa</taxon>
        <taxon>Chordata</taxon>
        <taxon>Craniata</taxon>
        <taxon>Vertebrata</taxon>
        <taxon>Euteleostomi</taxon>
        <taxon>Actinopterygii</taxon>
        <taxon>Neopterygii</taxon>
        <taxon>Teleostei</taxon>
        <taxon>Neoteleostei</taxon>
        <taxon>Acanthomorphata</taxon>
        <taxon>Anabantaria</taxon>
        <taxon>Anabantiformes</taxon>
        <taxon>Channoidei</taxon>
        <taxon>Channidae</taxon>
        <taxon>Channa</taxon>
    </lineage>
</organism>
<feature type="region of interest" description="Disordered" evidence="5">
    <location>
        <begin position="1"/>
        <end position="61"/>
    </location>
</feature>
<feature type="transmembrane region" description="Helical" evidence="6">
    <location>
        <begin position="478"/>
        <end position="500"/>
    </location>
</feature>
<dbReference type="Pfam" id="PF01490">
    <property type="entry name" value="Aa_trans"/>
    <property type="match status" value="1"/>
</dbReference>
<sequence>MSEDKPAESVETASAEVNAIPNGKGHDPGEETAALAKTPPEAAENSQRTENTEANLPESQEFLSGTEDKKMTHFTDFEGKTSFGMSVFNLGNAIMGSGILGLAYAMANTGVILFLVLLTVVAVLSSYSIHLLLKSSGIVGIRAYEQLGYRAFGTPGKMAAGIAIILQNIGAMSSYLYIVKYEFPLVIQAFMEVDKPNGTEWYLNGNYLVIIVSVAIILPLALMKQLGYLGYTSGFSLSCMVFFLISVIYKKFNIHCPMKYFDNGTVSVMNVSVMGPGGETDPACIPKMANLNSQTAYTIPILAFAFVCHPEVLPIYTELRNPTKKKMQHVANISIAVMYGMYFLAALFGYLTFYGEVEAELLHTYSRIDPYDTLILCVRVAVLTAVTLTVPIVLFPVRRAIQQMIFPNKTFYWPRHIAIALILLTFINLLVIFAPNILGIFGIIGATSAPCLIFIFPAVFYIRIVPKEEEPLRSVPKILAACFAGIGFLFMIMSLSFIIIDWTSGTSKTSSGH</sequence>
<name>A0A6G1PHU7_CHAAH</name>
<evidence type="ECO:0000256" key="3">
    <source>
        <dbReference type="ARBA" id="ARBA00022989"/>
    </source>
</evidence>
<dbReference type="EMBL" id="CM015716">
    <property type="protein sequence ID" value="KAF3689812.1"/>
    <property type="molecule type" value="Genomic_DNA"/>
</dbReference>
<feature type="domain" description="Amino acid transporter transmembrane" evidence="7">
    <location>
        <begin position="80"/>
        <end position="500"/>
    </location>
</feature>
<feature type="transmembrane region" description="Helical" evidence="6">
    <location>
        <begin position="201"/>
        <end position="222"/>
    </location>
</feature>
<keyword evidence="9" id="KW-1185">Reference proteome</keyword>
<keyword evidence="4 6" id="KW-0472">Membrane</keyword>
<protein>
    <submittedName>
        <fullName evidence="8">Sodium-coupled neutral amino acid transporter 3</fullName>
    </submittedName>
</protein>
<evidence type="ECO:0000256" key="1">
    <source>
        <dbReference type="ARBA" id="ARBA00004141"/>
    </source>
</evidence>
<evidence type="ECO:0000313" key="8">
    <source>
        <dbReference type="EMBL" id="KAF3689812.1"/>
    </source>
</evidence>